<reference evidence="2 3" key="1">
    <citation type="submission" date="2018-06" db="EMBL/GenBank/DDBJ databases">
        <authorList>
            <consortium name="Pathogen Informatics"/>
            <person name="Doyle S."/>
        </authorList>
    </citation>
    <scope>NUCLEOTIDE SEQUENCE [LARGE SCALE GENOMIC DNA]</scope>
    <source>
        <strain evidence="2 3">NCTC11820</strain>
    </source>
</reference>
<feature type="chain" id="PRO_5016017588" evidence="1">
    <location>
        <begin position="28"/>
        <end position="761"/>
    </location>
</feature>
<evidence type="ECO:0000313" key="3">
    <source>
        <dbReference type="Proteomes" id="UP000250245"/>
    </source>
</evidence>
<evidence type="ECO:0000313" key="2">
    <source>
        <dbReference type="EMBL" id="SQB65358.1"/>
    </source>
</evidence>
<gene>
    <name evidence="2" type="ORF">NCTC11820_01468</name>
</gene>
<dbReference type="EMBL" id="UASJ01000001">
    <property type="protein sequence ID" value="SQB65358.1"/>
    <property type="molecule type" value="Genomic_DNA"/>
</dbReference>
<dbReference type="InterPro" id="IPR007253">
    <property type="entry name" value="Cell_wall-bd_2"/>
</dbReference>
<dbReference type="Pfam" id="PF04122">
    <property type="entry name" value="CW_binding_2"/>
    <property type="match status" value="2"/>
</dbReference>
<keyword evidence="1" id="KW-0732">Signal</keyword>
<dbReference type="RefSeq" id="WP_013189145.1">
    <property type="nucleotide sequence ID" value="NZ_CP068112.1"/>
</dbReference>
<sequence>MNLKKKFVIGAASLALVAGMGVAPAMAAAGDPVLLPGGKKLVRVAGDARVETSLEAAKLRMKQGTVSRAYLVNQNALVDAATAGMVKDGVVILVPSDKAGQLLLGATMHKDPQLKDVRTLVAVGGETVMPKAAVDNVAKMNPSITDKSERLGGENRYETNVAIAKKVFPNGGANQEFLLARGDNMVDALTAGAYENGPTLLVNPSGKVDPATVAYAKKAKISTKSVILGGEGVLPTAQVEQLFEGKVAVDPWKYQTTNADLKKAVQEAAAAYEGQKVWQGLNGKTQDADDNLKNFFGLNKGTVNCTETEDITDIDVKDGIAAGKKCFVGYKKSLANLKVNAQALLDAKNSGKKTIKNQLGAVKDAVDAAVASNVSAMSSGQPAPNTAAALATAGNATFNGINQKFMAAYGGVSLTKPTLVNGELDNPGSFTFDGDGNMTGLDQKKIDQIVDNYIADKGDTEFIKVDGNPGAGVKLADVAKTQGGTDYELTAVNAGEVLNYAAVKKAIEARVAEQVKTTAEAKKALDKAVAAYKAGPEAKVTVGTGSGLARLVGEDRYQTSALLSYWLRAEKTFTDTFVYLASGDDAHLIDSVVAGQLQHGPILLVPTSGDLKPSTVSELTLMGKQKTLQGGYVMGGTGAVEDAVAQAAGKAIAEGGKFVNAPAAPAAASPAYGTMDLSDTNEKVFQPTNAAANPSCTAETLTLDPSSTATNPTSVVASVDAQCKIKVKDPGYTGSDAKTIVLKIKNTGATNPLTVTVNTKR</sequence>
<evidence type="ECO:0000256" key="1">
    <source>
        <dbReference type="SAM" id="SignalP"/>
    </source>
</evidence>
<dbReference type="GeneID" id="55565252"/>
<dbReference type="Proteomes" id="UP000250245">
    <property type="component" value="Unassembled WGS sequence"/>
</dbReference>
<dbReference type="AlphaFoldDB" id="A0A2X2YG60"/>
<protein>
    <submittedName>
        <fullName evidence="2">Cell wall binding repeat 2</fullName>
    </submittedName>
</protein>
<name>A0A2X2YG60_9ACTO</name>
<organism evidence="2 3">
    <name type="scientific">Mobiluncus curtisii</name>
    <dbReference type="NCBI Taxonomy" id="2051"/>
    <lineage>
        <taxon>Bacteria</taxon>
        <taxon>Bacillati</taxon>
        <taxon>Actinomycetota</taxon>
        <taxon>Actinomycetes</taxon>
        <taxon>Actinomycetales</taxon>
        <taxon>Actinomycetaceae</taxon>
        <taxon>Mobiluncus</taxon>
    </lineage>
</organism>
<proteinExistence type="predicted"/>
<dbReference type="Gene3D" id="3.40.50.12090">
    <property type="match status" value="1"/>
</dbReference>
<accession>A0A2X2YG60</accession>
<feature type="signal peptide" evidence="1">
    <location>
        <begin position="1"/>
        <end position="27"/>
    </location>
</feature>